<dbReference type="Proteomes" id="UP000811492">
    <property type="component" value="Unassembled WGS sequence"/>
</dbReference>
<protein>
    <submittedName>
        <fullName evidence="1">Uncharacterized protein</fullName>
    </submittedName>
</protein>
<proteinExistence type="predicted"/>
<reference evidence="1 2" key="1">
    <citation type="submission" date="2021-02" db="EMBL/GenBank/DDBJ databases">
        <title>Draft genome and description of Leucobacter sp nov strain Marseille-Q4368.</title>
        <authorList>
            <person name="Boxberger M."/>
            <person name="La Scola B."/>
        </authorList>
    </citation>
    <scope>NUCLEOTIDE SEQUENCE [LARGE SCALE GENOMIC DNA]</scope>
    <source>
        <strain evidence="1 2">Marseille-Q4368</strain>
    </source>
</reference>
<keyword evidence="2" id="KW-1185">Reference proteome</keyword>
<accession>A0ABS5M7X9</accession>
<dbReference type="EMBL" id="JAFEVO010000001">
    <property type="protein sequence ID" value="MBS3183314.1"/>
    <property type="molecule type" value="Genomic_DNA"/>
</dbReference>
<comment type="caution">
    <text evidence="1">The sequence shown here is derived from an EMBL/GenBank/DDBJ whole genome shotgun (WGS) entry which is preliminary data.</text>
</comment>
<evidence type="ECO:0000313" key="1">
    <source>
        <dbReference type="EMBL" id="MBS3183314.1"/>
    </source>
</evidence>
<organism evidence="1 2">
    <name type="scientific">Leucobacter manosquensis</name>
    <dbReference type="NCBI Taxonomy" id="2810611"/>
    <lineage>
        <taxon>Bacteria</taxon>
        <taxon>Bacillati</taxon>
        <taxon>Actinomycetota</taxon>
        <taxon>Actinomycetes</taxon>
        <taxon>Micrococcales</taxon>
        <taxon>Microbacteriaceae</taxon>
        <taxon>Leucobacter</taxon>
    </lineage>
</organism>
<gene>
    <name evidence="1" type="ORF">JSQ98_14100</name>
</gene>
<dbReference type="RefSeq" id="WP_211650236.1">
    <property type="nucleotide sequence ID" value="NZ_JAFEVO010000001.1"/>
</dbReference>
<evidence type="ECO:0000313" key="2">
    <source>
        <dbReference type="Proteomes" id="UP000811492"/>
    </source>
</evidence>
<sequence>MSAAVKTLPAGMSVGLEEPSNVLNLYQAAAGVDAEEHVLEGARLAERSFLSSCDHVKAFAMLIRTPNRPSTALITVARGAIESAARSLWLIEDVPVGVYLHKVLSMLYADLRHAADEEDALVSVLGDRNVDANERRAYYASEIKRLGLEPVKKPLLTDLVQRLIAETASSTDRGRLYSVYSSIAHGQLAGLNAFVENALDGSTPTLRAPLPVITSVTSQLLLAMKVVCESLVTWLGGQNAPRTRLFEAYERVAFNLKDLPGSAFAPGSIPD</sequence>
<name>A0ABS5M7X9_9MICO</name>